<reference evidence="2 3" key="1">
    <citation type="journal article" date="2015" name="Sci. Rep.">
        <title>Genome of the facultative scuticociliatosis pathogen Pseudocohnilembus persalinus provides insight into its virulence through horizontal gene transfer.</title>
        <authorList>
            <person name="Xiong J."/>
            <person name="Wang G."/>
            <person name="Cheng J."/>
            <person name="Tian M."/>
            <person name="Pan X."/>
            <person name="Warren A."/>
            <person name="Jiang C."/>
            <person name="Yuan D."/>
            <person name="Miao W."/>
        </authorList>
    </citation>
    <scope>NUCLEOTIDE SEQUENCE [LARGE SCALE GENOMIC DNA]</scope>
    <source>
        <strain evidence="2">36N120E</strain>
    </source>
</reference>
<evidence type="ECO:0000313" key="3">
    <source>
        <dbReference type="Proteomes" id="UP000054937"/>
    </source>
</evidence>
<evidence type="ECO:0008006" key="4">
    <source>
        <dbReference type="Google" id="ProtNLM"/>
    </source>
</evidence>
<keyword evidence="1" id="KW-0472">Membrane</keyword>
<sequence length="134" mass="16423">MQTIKHKRLNLIFIPHLEIFFRSLIIKFFHHFSLKFYIDIIIYILFKISLNLFSFRQLIINTSSIINFIFFLILRFLFMEMQLIFILILLLQFFLINIIFILEISIFIFFVIVNILIGIQYFIFQDIILKLFSK</sequence>
<comment type="caution">
    <text evidence="2">The sequence shown here is derived from an EMBL/GenBank/DDBJ whole genome shotgun (WGS) entry which is preliminary data.</text>
</comment>
<proteinExistence type="predicted"/>
<dbReference type="InParanoid" id="A0A0V0QK55"/>
<dbReference type="Proteomes" id="UP000054937">
    <property type="component" value="Unassembled WGS sequence"/>
</dbReference>
<dbReference type="AlphaFoldDB" id="A0A0V0QK55"/>
<feature type="transmembrane region" description="Helical" evidence="1">
    <location>
        <begin position="94"/>
        <end position="124"/>
    </location>
</feature>
<accession>A0A0V0QK55</accession>
<keyword evidence="3" id="KW-1185">Reference proteome</keyword>
<organism evidence="2 3">
    <name type="scientific">Pseudocohnilembus persalinus</name>
    <name type="common">Ciliate</name>
    <dbReference type="NCBI Taxonomy" id="266149"/>
    <lineage>
        <taxon>Eukaryota</taxon>
        <taxon>Sar</taxon>
        <taxon>Alveolata</taxon>
        <taxon>Ciliophora</taxon>
        <taxon>Intramacronucleata</taxon>
        <taxon>Oligohymenophorea</taxon>
        <taxon>Scuticociliatia</taxon>
        <taxon>Philasterida</taxon>
        <taxon>Pseudocohnilembidae</taxon>
        <taxon>Pseudocohnilembus</taxon>
    </lineage>
</organism>
<feature type="transmembrane region" description="Helical" evidence="1">
    <location>
        <begin position="12"/>
        <end position="30"/>
    </location>
</feature>
<evidence type="ECO:0000313" key="2">
    <source>
        <dbReference type="EMBL" id="KRX02583.1"/>
    </source>
</evidence>
<name>A0A0V0QK55_PSEPJ</name>
<gene>
    <name evidence="2" type="ORF">PPERSA_11923</name>
</gene>
<keyword evidence="1" id="KW-1133">Transmembrane helix</keyword>
<dbReference type="EMBL" id="LDAU01000154">
    <property type="protein sequence ID" value="KRX02583.1"/>
    <property type="molecule type" value="Genomic_DNA"/>
</dbReference>
<protein>
    <recommendedName>
        <fullName evidence="4">Transmembrane protein</fullName>
    </recommendedName>
</protein>
<keyword evidence="1" id="KW-0812">Transmembrane</keyword>
<feature type="transmembrane region" description="Helical" evidence="1">
    <location>
        <begin position="65"/>
        <end position="88"/>
    </location>
</feature>
<evidence type="ECO:0000256" key="1">
    <source>
        <dbReference type="SAM" id="Phobius"/>
    </source>
</evidence>
<feature type="transmembrane region" description="Helical" evidence="1">
    <location>
        <begin position="36"/>
        <end position="53"/>
    </location>
</feature>